<evidence type="ECO:0000259" key="6">
    <source>
        <dbReference type="SMART" id="SM00495"/>
    </source>
</evidence>
<proteinExistence type="predicted"/>
<dbReference type="Pfam" id="PF02839">
    <property type="entry name" value="CBM_5_12"/>
    <property type="match status" value="2"/>
</dbReference>
<dbReference type="PANTHER" id="PTHR34823:SF1">
    <property type="entry name" value="CHITIN-BINDING TYPE-4 DOMAIN-CONTAINING PROTEIN"/>
    <property type="match status" value="1"/>
</dbReference>
<dbReference type="OrthoDB" id="3675244at2"/>
<gene>
    <name evidence="7" type="ORF">B1199_04270</name>
</gene>
<feature type="chain" id="PRO_5012918956" description="Chitin-binding type-3 domain-containing protein" evidence="5">
    <location>
        <begin position="28"/>
        <end position="526"/>
    </location>
</feature>
<keyword evidence="1" id="KW-0964">Secreted</keyword>
<dbReference type="GO" id="GO:0004553">
    <property type="term" value="F:hydrolase activity, hydrolyzing O-glycosyl compounds"/>
    <property type="evidence" value="ECO:0007669"/>
    <property type="project" value="InterPro"/>
</dbReference>
<dbReference type="SUPFAM" id="SSF51055">
    <property type="entry name" value="Carbohydrate binding domain"/>
    <property type="match status" value="2"/>
</dbReference>
<dbReference type="Pfam" id="PF18416">
    <property type="entry name" value="GbpA_2"/>
    <property type="match status" value="1"/>
</dbReference>
<dbReference type="Gene3D" id="2.60.40.10">
    <property type="entry name" value="Immunoglobulins"/>
    <property type="match status" value="1"/>
</dbReference>
<dbReference type="Pfam" id="PF03067">
    <property type="entry name" value="LPMO_10"/>
    <property type="match status" value="1"/>
</dbReference>
<dbReference type="SUPFAM" id="SSF81296">
    <property type="entry name" value="E set domains"/>
    <property type="match status" value="1"/>
</dbReference>
<dbReference type="Gene3D" id="2.70.50.50">
    <property type="entry name" value="chitin-binding protein cbp21"/>
    <property type="match status" value="1"/>
</dbReference>
<dbReference type="Gene3D" id="3.30.70.2150">
    <property type="match status" value="1"/>
</dbReference>
<name>A0A244CW76_PSEDV</name>
<dbReference type="CDD" id="cd21177">
    <property type="entry name" value="LPMO_AA10"/>
    <property type="match status" value="1"/>
</dbReference>
<evidence type="ECO:0000256" key="4">
    <source>
        <dbReference type="ARBA" id="ARBA00022801"/>
    </source>
</evidence>
<protein>
    <recommendedName>
        <fullName evidence="6">Chitin-binding type-3 domain-containing protein</fullName>
    </recommendedName>
</protein>
<organism evidence="7 8">
    <name type="scientific">Pseudoalteromonas ulvae</name>
    <dbReference type="NCBI Taxonomy" id="107327"/>
    <lineage>
        <taxon>Bacteria</taxon>
        <taxon>Pseudomonadati</taxon>
        <taxon>Pseudomonadota</taxon>
        <taxon>Gammaproteobacteria</taxon>
        <taxon>Alteromonadales</taxon>
        <taxon>Pseudoalteromonadaceae</taxon>
        <taxon>Pseudoalteromonas</taxon>
    </lineage>
</organism>
<sequence length="526" mass="58022">MKPIFKVTLITSALGLVATLASPSVTAHGYMDSPKARQAFCEAQGGYWWPQDGSNIPNLACRAAFLESGHVQFIQEHEFSVNTADFLNQAAVEANIPDGTLCSAGSHQKRGMNLPSTDWQKTVVTPNANGEINVRFRATTPHNPSFWQFYLSKPSFNAATDTLKWQDLELVQSYGNVDFVKDPDDKRYYEMKVAIPADRQGEALLYTRWQRDDVVGEGFYNCSDIIIQQDTVTPVDWFALGYFVRQGQQANVGDTVWLRLFDTTGQELVSEQLAVTTQNQASWQAQLADSLNLNYSQYLQVGVQGADGNIAFDVSNVASNQVFAVNKDYSFALSVQVAPDNTPPIVNDIADVSLDEATSINVHVHAFDDENDPITFTYDVPAPLTYSAEGMNLTLAAGEVDTNTTVIIGVTVSDGQLSTTKRFNVTVNDTPVVDPTDPAWQENKAYSAGDIVTYNGQKYRAKWWVKGEKPDTSSAWELLSPTSNDQWQAVKSYPGGSEVSHLGAKYQAKWWTQGEEPGKASVWQAL</sequence>
<keyword evidence="3 5" id="KW-0732">Signal</keyword>
<evidence type="ECO:0000256" key="5">
    <source>
        <dbReference type="SAM" id="SignalP"/>
    </source>
</evidence>
<dbReference type="GO" id="GO:0008061">
    <property type="term" value="F:chitin binding"/>
    <property type="evidence" value="ECO:0007669"/>
    <property type="project" value="UniProtKB-KW"/>
</dbReference>
<dbReference type="InterPro" id="IPR013783">
    <property type="entry name" value="Ig-like_fold"/>
</dbReference>
<dbReference type="InterPro" id="IPR003610">
    <property type="entry name" value="CBM5/12"/>
</dbReference>
<evidence type="ECO:0000256" key="2">
    <source>
        <dbReference type="ARBA" id="ARBA00022669"/>
    </source>
</evidence>
<dbReference type="GO" id="GO:0005975">
    <property type="term" value="P:carbohydrate metabolic process"/>
    <property type="evidence" value="ECO:0007669"/>
    <property type="project" value="InterPro"/>
</dbReference>
<dbReference type="InterPro" id="IPR014756">
    <property type="entry name" value="Ig_E-set"/>
</dbReference>
<feature type="signal peptide" evidence="5">
    <location>
        <begin position="1"/>
        <end position="27"/>
    </location>
</feature>
<evidence type="ECO:0000256" key="3">
    <source>
        <dbReference type="ARBA" id="ARBA00022729"/>
    </source>
</evidence>
<dbReference type="SMART" id="SM00495">
    <property type="entry name" value="ChtBD3"/>
    <property type="match status" value="2"/>
</dbReference>
<dbReference type="PANTHER" id="PTHR34823">
    <property type="entry name" value="GLCNAC-BINDING PROTEIN A"/>
    <property type="match status" value="1"/>
</dbReference>
<evidence type="ECO:0000256" key="1">
    <source>
        <dbReference type="ARBA" id="ARBA00022525"/>
    </source>
</evidence>
<dbReference type="InterPro" id="IPR004302">
    <property type="entry name" value="Cellulose/chitin-bd_N"/>
</dbReference>
<dbReference type="Gene3D" id="2.10.10.20">
    <property type="entry name" value="Carbohydrate-binding module superfamily 5/12"/>
    <property type="match status" value="2"/>
</dbReference>
<dbReference type="AlphaFoldDB" id="A0A244CW76"/>
<keyword evidence="2" id="KW-0147">Chitin-binding</keyword>
<keyword evidence="4" id="KW-0378">Hydrolase</keyword>
<feature type="domain" description="Chitin-binding type-3" evidence="6">
    <location>
        <begin position="484"/>
        <end position="526"/>
    </location>
</feature>
<dbReference type="InterPro" id="IPR041029">
    <property type="entry name" value="GbpA_2"/>
</dbReference>
<dbReference type="CDD" id="cd12215">
    <property type="entry name" value="ChiC_BD"/>
    <property type="match status" value="2"/>
</dbReference>
<feature type="domain" description="Chitin-binding type-3" evidence="6">
    <location>
        <begin position="437"/>
        <end position="479"/>
    </location>
</feature>
<keyword evidence="8" id="KW-1185">Reference proteome</keyword>
<comment type="caution">
    <text evidence="7">The sequence shown here is derived from an EMBL/GenBank/DDBJ whole genome shotgun (WGS) entry which is preliminary data.</text>
</comment>
<dbReference type="InterPro" id="IPR036573">
    <property type="entry name" value="CBM_sf_5/12"/>
</dbReference>
<evidence type="ECO:0000313" key="7">
    <source>
        <dbReference type="EMBL" id="OUL59489.1"/>
    </source>
</evidence>
<dbReference type="Proteomes" id="UP000194841">
    <property type="component" value="Unassembled WGS sequence"/>
</dbReference>
<evidence type="ECO:0000313" key="8">
    <source>
        <dbReference type="Proteomes" id="UP000194841"/>
    </source>
</evidence>
<dbReference type="GO" id="GO:0005576">
    <property type="term" value="C:extracellular region"/>
    <property type="evidence" value="ECO:0007669"/>
    <property type="project" value="InterPro"/>
</dbReference>
<dbReference type="EMBL" id="MWPV01000001">
    <property type="protein sequence ID" value="OUL59489.1"/>
    <property type="molecule type" value="Genomic_DNA"/>
</dbReference>
<dbReference type="RefSeq" id="WP_086742879.1">
    <property type="nucleotide sequence ID" value="NZ_MWPV01000001.1"/>
</dbReference>
<reference evidence="7 8" key="1">
    <citation type="submission" date="2017-02" db="EMBL/GenBank/DDBJ databases">
        <title>Pseudoalteromonas ulvae TC14 Genome.</title>
        <authorList>
            <person name="Molmeret M."/>
        </authorList>
    </citation>
    <scope>NUCLEOTIDE SEQUENCE [LARGE SCALE GENOMIC DNA]</scope>
    <source>
        <strain evidence="7">TC14</strain>
    </source>
</reference>
<accession>A0A244CW76</accession>
<dbReference type="GO" id="GO:0030246">
    <property type="term" value="F:carbohydrate binding"/>
    <property type="evidence" value="ECO:0007669"/>
    <property type="project" value="InterPro"/>
</dbReference>
<dbReference type="InterPro" id="IPR051024">
    <property type="entry name" value="GlcNAc_Chitin_IntDeg"/>
</dbReference>